<dbReference type="Pfam" id="PF02597">
    <property type="entry name" value="ThiS"/>
    <property type="match status" value="1"/>
</dbReference>
<dbReference type="CDD" id="cd00754">
    <property type="entry name" value="Ubl_MoaD"/>
    <property type="match status" value="1"/>
</dbReference>
<accession>A0A511BSQ5</accession>
<name>A0A511BSQ5_9PROT</name>
<reference evidence="1 2" key="1">
    <citation type="submission" date="2019-07" db="EMBL/GenBank/DDBJ databases">
        <title>Whole genome shotgun sequence of Swaminathania salitolerans NBRC 104436.</title>
        <authorList>
            <person name="Hosoyama A."/>
            <person name="Uohara A."/>
            <person name="Ohji S."/>
            <person name="Ichikawa N."/>
        </authorList>
    </citation>
    <scope>NUCLEOTIDE SEQUENCE [LARGE SCALE GENOMIC DNA]</scope>
    <source>
        <strain evidence="1 2">NBRC 104436</strain>
    </source>
</reference>
<dbReference type="Proteomes" id="UP000321405">
    <property type="component" value="Unassembled WGS sequence"/>
</dbReference>
<dbReference type="EMBL" id="BJVC01000001">
    <property type="protein sequence ID" value="GEL00968.1"/>
    <property type="molecule type" value="Genomic_DNA"/>
</dbReference>
<dbReference type="SUPFAM" id="SSF54285">
    <property type="entry name" value="MoaD/ThiS"/>
    <property type="match status" value="1"/>
</dbReference>
<dbReference type="RefSeq" id="WP_147092007.1">
    <property type="nucleotide sequence ID" value="NZ_BJVC01000001.1"/>
</dbReference>
<sequence length="83" mass="9380">MTQPIRVTLEYFALLRDEARCAREEHETRADTLADLYDDLARRHGFSLPRQRLRVAVNGAFVCWTHSPSSGDHVVFIPPVSGG</sequence>
<evidence type="ECO:0000313" key="2">
    <source>
        <dbReference type="Proteomes" id="UP000321405"/>
    </source>
</evidence>
<dbReference type="OrthoDB" id="9800712at2"/>
<dbReference type="InterPro" id="IPR016155">
    <property type="entry name" value="Mopterin_synth/thiamin_S_b"/>
</dbReference>
<keyword evidence="2" id="KW-1185">Reference proteome</keyword>
<protein>
    <submittedName>
        <fullName evidence="1">Molybdopterin synthase sulfur carrier subunit</fullName>
    </submittedName>
</protein>
<dbReference type="InterPro" id="IPR003749">
    <property type="entry name" value="ThiS/MoaD-like"/>
</dbReference>
<dbReference type="Gene3D" id="3.10.20.30">
    <property type="match status" value="1"/>
</dbReference>
<organism evidence="1 2">
    <name type="scientific">Swaminathania salitolerans</name>
    <dbReference type="NCBI Taxonomy" id="182838"/>
    <lineage>
        <taxon>Bacteria</taxon>
        <taxon>Pseudomonadati</taxon>
        <taxon>Pseudomonadota</taxon>
        <taxon>Alphaproteobacteria</taxon>
        <taxon>Acetobacterales</taxon>
        <taxon>Acetobacteraceae</taxon>
        <taxon>Swaminathania</taxon>
    </lineage>
</organism>
<comment type="caution">
    <text evidence="1">The sequence shown here is derived from an EMBL/GenBank/DDBJ whole genome shotgun (WGS) entry which is preliminary data.</text>
</comment>
<gene>
    <name evidence="1" type="primary">moaD</name>
    <name evidence="1" type="ORF">SSA02_01310</name>
</gene>
<dbReference type="InterPro" id="IPR012675">
    <property type="entry name" value="Beta-grasp_dom_sf"/>
</dbReference>
<proteinExistence type="predicted"/>
<evidence type="ECO:0000313" key="1">
    <source>
        <dbReference type="EMBL" id="GEL00968.1"/>
    </source>
</evidence>
<dbReference type="AlphaFoldDB" id="A0A511BSQ5"/>